<name>A0A2Z5PD69_METMI</name>
<dbReference type="PROSITE" id="PS51459">
    <property type="entry name" value="FIDO"/>
    <property type="match status" value="1"/>
</dbReference>
<sequence>MNPDDFKESKTGKVVYDKLNDYYLFEPCDLPYKDYIPDYRNLILDTEKAVSRISKLDGLLENFSDEELTLLEKPFILKEAVLSSEIEGIHTTISDFLINEKKPEVSEKKYDILEVTNYKTALEYGINKEITEDLILEIHKILLDGVRGQDKTPGEYKRLQNYIGTKSTGLKYAKFVPASPRRTKMLIRNLIEYIKNKDEIPLIYKIALMHYQFETIHPFRDGNGRTGRILIILILMKYGLLKKPALYLSEFFSERRTEYQDRLYHVSSRGKIDEWIKFFLEAITIQSERALYFSKRLLTYRKELSKIVMENKNIKSNDKLKIIQIIELLFKNPYLDIKDVELALGITYPTAKRLVEGMVSLKMLELNEKSKKRDKIYVSNKILEILDPKHIH</sequence>
<evidence type="ECO:0000259" key="1">
    <source>
        <dbReference type="PROSITE" id="PS51459"/>
    </source>
</evidence>
<dbReference type="Proteomes" id="UP000264208">
    <property type="component" value="Chromosome"/>
</dbReference>
<dbReference type="PANTHER" id="PTHR13504">
    <property type="entry name" value="FIDO DOMAIN-CONTAINING PROTEIN DDB_G0283145"/>
    <property type="match status" value="1"/>
</dbReference>
<dbReference type="AlphaFoldDB" id="A0A2Z5PD69"/>
<dbReference type="Gene3D" id="1.10.3290.10">
    <property type="entry name" value="Fido-like domain"/>
    <property type="match status" value="1"/>
</dbReference>
<dbReference type="SUPFAM" id="SSF140931">
    <property type="entry name" value="Fic-like"/>
    <property type="match status" value="1"/>
</dbReference>
<protein>
    <recommendedName>
        <fullName evidence="1">Fido domain-containing protein</fullName>
    </recommendedName>
</protein>
<dbReference type="Pfam" id="PF13784">
    <property type="entry name" value="Fic_N"/>
    <property type="match status" value="1"/>
</dbReference>
<dbReference type="InterPro" id="IPR003812">
    <property type="entry name" value="Fido"/>
</dbReference>
<proteinExistence type="predicted"/>
<organism evidence="2 3">
    <name type="scientific">Methanococcus maripaludis KA1</name>
    <dbReference type="NCBI Taxonomy" id="637914"/>
    <lineage>
        <taxon>Archaea</taxon>
        <taxon>Methanobacteriati</taxon>
        <taxon>Methanobacteriota</taxon>
        <taxon>Methanomada group</taxon>
        <taxon>Methanococci</taxon>
        <taxon>Methanococcales</taxon>
        <taxon>Methanococcaceae</taxon>
        <taxon>Methanococcus</taxon>
    </lineage>
</organism>
<dbReference type="InterPro" id="IPR036597">
    <property type="entry name" value="Fido-like_dom_sf"/>
</dbReference>
<dbReference type="Pfam" id="PF02661">
    <property type="entry name" value="Fic"/>
    <property type="match status" value="1"/>
</dbReference>
<dbReference type="InterPro" id="IPR040198">
    <property type="entry name" value="Fido_containing"/>
</dbReference>
<accession>A0A2Z5PD69</accession>
<gene>
    <name evidence="2" type="ORF">MMKA1_08020</name>
</gene>
<evidence type="ECO:0000313" key="3">
    <source>
        <dbReference type="Proteomes" id="UP000264208"/>
    </source>
</evidence>
<dbReference type="EMBL" id="AP011526">
    <property type="protein sequence ID" value="BAP60919.1"/>
    <property type="molecule type" value="Genomic_DNA"/>
</dbReference>
<dbReference type="PIRSF" id="PIRSF038925">
    <property type="entry name" value="AMP-prot_trans"/>
    <property type="match status" value="1"/>
</dbReference>
<dbReference type="KEGG" id="mmak:MMKA1_08020"/>
<dbReference type="RefSeq" id="WP_146778133.1">
    <property type="nucleotide sequence ID" value="NZ_AP011526.1"/>
</dbReference>
<dbReference type="InterPro" id="IPR025758">
    <property type="entry name" value="Fic/DOC_N"/>
</dbReference>
<evidence type="ECO:0000313" key="2">
    <source>
        <dbReference type="EMBL" id="BAP60919.1"/>
    </source>
</evidence>
<dbReference type="InterPro" id="IPR026287">
    <property type="entry name" value="SoFic-like"/>
</dbReference>
<feature type="domain" description="Fido" evidence="1">
    <location>
        <begin position="130"/>
        <end position="281"/>
    </location>
</feature>
<dbReference type="PANTHER" id="PTHR13504:SF38">
    <property type="entry name" value="FIDO DOMAIN-CONTAINING PROTEIN"/>
    <property type="match status" value="1"/>
</dbReference>
<reference evidence="2 3" key="1">
    <citation type="submission" date="2009-06" db="EMBL/GenBank/DDBJ databases">
        <title>Molecular Evidence for Microbiologically Influenced Corrosion from genome of Methanogen.</title>
        <authorList>
            <person name="Ito N."/>
            <person name="Tsurumaru H."/>
            <person name="Shimizu A."/>
            <person name="Harada T."/>
            <person name="Hosoyama A."/>
            <person name="Horikawa H."/>
            <person name="Wakai S."/>
            <person name="Sasaki K."/>
            <person name="Nishijima K."/>
            <person name="Ataku H."/>
            <person name="Yamazaki J."/>
            <person name="Mise M."/>
            <person name="Yamazaki S."/>
            <person name="Tanikawa S."/>
            <person name="Harayama S."/>
            <person name="Fujita N."/>
        </authorList>
    </citation>
    <scope>NUCLEOTIDE SEQUENCE [LARGE SCALE GENOMIC DNA]</scope>
    <source>
        <strain evidence="3">KA1 ( NBRC 102054)</strain>
    </source>
</reference>
<dbReference type="GeneID" id="41279218"/>